<dbReference type="SUPFAM" id="SSF52833">
    <property type="entry name" value="Thioredoxin-like"/>
    <property type="match status" value="1"/>
</dbReference>
<dbReference type="PROSITE" id="PS51352">
    <property type="entry name" value="THIOREDOXIN_2"/>
    <property type="match status" value="1"/>
</dbReference>
<organism evidence="3 4">
    <name type="scientific">endosymbiont of Galathealinum brachiosum</name>
    <dbReference type="NCBI Taxonomy" id="2200906"/>
    <lineage>
        <taxon>Bacteria</taxon>
        <taxon>Pseudomonadati</taxon>
        <taxon>Pseudomonadota</taxon>
        <taxon>Gammaproteobacteria</taxon>
        <taxon>sulfur-oxidizing symbionts</taxon>
    </lineage>
</organism>
<keyword evidence="1" id="KW-0812">Transmembrane</keyword>
<dbReference type="Pfam" id="PF00085">
    <property type="entry name" value="Thioredoxin"/>
    <property type="match status" value="1"/>
</dbReference>
<dbReference type="Proteomes" id="UP000254266">
    <property type="component" value="Unassembled WGS sequence"/>
</dbReference>
<dbReference type="AlphaFoldDB" id="A0A370DGR7"/>
<evidence type="ECO:0000313" key="3">
    <source>
        <dbReference type="EMBL" id="RDH84108.1"/>
    </source>
</evidence>
<evidence type="ECO:0000256" key="1">
    <source>
        <dbReference type="SAM" id="Phobius"/>
    </source>
</evidence>
<dbReference type="Gene3D" id="3.40.30.10">
    <property type="entry name" value="Glutaredoxin"/>
    <property type="match status" value="1"/>
</dbReference>
<dbReference type="InterPro" id="IPR036249">
    <property type="entry name" value="Thioredoxin-like_sf"/>
</dbReference>
<dbReference type="EMBL" id="QFXC01000008">
    <property type="protein sequence ID" value="RDH84108.1"/>
    <property type="molecule type" value="Genomic_DNA"/>
</dbReference>
<sequence length="138" mass="15980">MDTFDRLIFVVFTIVVVLQLFSMMRKRQYKTARSNIKNEVSSPVNTPQVIYFWSHQCNQCKTAQKPALNRLHKLLGDSRLMITSVNINENPEKANSWDVKTVPTTYVLDVKGKLRFINNGLTSEHKILEQLQSIQVKI</sequence>
<gene>
    <name evidence="3" type="ORF">DIZ80_08225</name>
</gene>
<dbReference type="InterPro" id="IPR013766">
    <property type="entry name" value="Thioredoxin_domain"/>
</dbReference>
<feature type="domain" description="Thioredoxin" evidence="2">
    <location>
        <begin position="18"/>
        <end position="136"/>
    </location>
</feature>
<reference evidence="3 4" key="1">
    <citation type="journal article" date="2018" name="ISME J.">
        <title>Endosymbiont genomes yield clues of tubeworm success.</title>
        <authorList>
            <person name="Li Y."/>
            <person name="Liles M.R."/>
            <person name="Halanych K.M."/>
        </authorList>
    </citation>
    <scope>NUCLEOTIDE SEQUENCE [LARGE SCALE GENOMIC DNA]</scope>
    <source>
        <strain evidence="3">A1464</strain>
    </source>
</reference>
<keyword evidence="1" id="KW-1133">Transmembrane helix</keyword>
<keyword evidence="1" id="KW-0472">Membrane</keyword>
<feature type="transmembrane region" description="Helical" evidence="1">
    <location>
        <begin position="6"/>
        <end position="24"/>
    </location>
</feature>
<evidence type="ECO:0000259" key="2">
    <source>
        <dbReference type="PROSITE" id="PS51352"/>
    </source>
</evidence>
<name>A0A370DGR7_9GAMM</name>
<keyword evidence="4" id="KW-1185">Reference proteome</keyword>
<accession>A0A370DGR7</accession>
<protein>
    <recommendedName>
        <fullName evidence="2">Thioredoxin domain-containing protein</fullName>
    </recommendedName>
</protein>
<comment type="caution">
    <text evidence="3">The sequence shown here is derived from an EMBL/GenBank/DDBJ whole genome shotgun (WGS) entry which is preliminary data.</text>
</comment>
<dbReference type="CDD" id="cd02947">
    <property type="entry name" value="TRX_family"/>
    <property type="match status" value="1"/>
</dbReference>
<proteinExistence type="predicted"/>
<evidence type="ECO:0000313" key="4">
    <source>
        <dbReference type="Proteomes" id="UP000254266"/>
    </source>
</evidence>